<name>A0A662ZXS5_PHOVU</name>
<accession>A0A662ZXS5</accession>
<protein>
    <submittedName>
        <fullName evidence="1">Uncharacterized protein</fullName>
    </submittedName>
</protein>
<evidence type="ECO:0000313" key="2">
    <source>
        <dbReference type="Proteomes" id="UP000408523"/>
    </source>
</evidence>
<reference evidence="1 2" key="1">
    <citation type="journal article" date="2019" name="Nat. Commun.">
        <title>Gram positive-like bacteriocins with broad spectrum anti-Bacteroidales activity encoded on mobile elements of the human gut microbiota.</title>
        <authorList>
            <person name="Bechon N."/>
            <person name="Coyne M.J.Jr."/>
            <person name="Laclare-Mceneany V."/>
            <person name="Chatzidaki-Livanis M."/>
            <person name="Ghigo J.-M."/>
            <person name="Comstock L.E."/>
        </authorList>
    </citation>
    <scope>NUCLEOTIDE SEQUENCE [LARGE SCALE GENOMIC DNA]</scope>
    <source>
        <strain evidence="1 2">CL01T12C17</strain>
    </source>
</reference>
<proteinExistence type="predicted"/>
<comment type="caution">
    <text evidence="1">The sequence shown here is derived from an EMBL/GenBank/DDBJ whole genome shotgun (WGS) entry which is preliminary data.</text>
</comment>
<evidence type="ECO:0000313" key="1">
    <source>
        <dbReference type="EMBL" id="TSE47703.1"/>
    </source>
</evidence>
<sequence length="180" mass="21254">MTQYPTDLTEKQWQVYKKRFRTARKETETSAQRDNISTHVETIERLQDKIQTMQSDHHRELMKLEAKHQSELNRKEAVHTEETTRLKTSDIFRKAVNNIIRLARNYYKPCFDAEHVSDIKSVLNLFDDNKQPEISCISLPSKKGIWITGNESKLNGKPITWWREIMTSNKRGAFLCEDNN</sequence>
<organism evidence="1 2">
    <name type="scientific">Phocaeicola vulgatus</name>
    <name type="common">Bacteroides vulgatus</name>
    <dbReference type="NCBI Taxonomy" id="821"/>
    <lineage>
        <taxon>Bacteria</taxon>
        <taxon>Pseudomonadati</taxon>
        <taxon>Bacteroidota</taxon>
        <taxon>Bacteroidia</taxon>
        <taxon>Bacteroidales</taxon>
        <taxon>Bacteroidaceae</taxon>
        <taxon>Phocaeicola</taxon>
    </lineage>
</organism>
<gene>
    <name evidence="1" type="ORF">EH214_03054</name>
</gene>
<dbReference type="Proteomes" id="UP000408523">
    <property type="component" value="Unassembled WGS sequence"/>
</dbReference>
<dbReference type="EMBL" id="RWHZ01000045">
    <property type="protein sequence ID" value="TSE47703.1"/>
    <property type="molecule type" value="Genomic_DNA"/>
</dbReference>
<dbReference type="AlphaFoldDB" id="A0A662ZXS5"/>